<comment type="caution">
    <text evidence="6">The sequence shown here is derived from an EMBL/GenBank/DDBJ whole genome shotgun (WGS) entry which is preliminary data.</text>
</comment>
<dbReference type="GO" id="GO:0071897">
    <property type="term" value="P:DNA biosynthetic process"/>
    <property type="evidence" value="ECO:0007669"/>
    <property type="project" value="UniProtKB-ARBA"/>
</dbReference>
<dbReference type="InterPro" id="IPR041588">
    <property type="entry name" value="Integrase_H2C2"/>
</dbReference>
<keyword evidence="1" id="KW-0862">Zinc</keyword>
<evidence type="ECO:0000256" key="1">
    <source>
        <dbReference type="PROSITE-ProRule" id="PRU00047"/>
    </source>
</evidence>
<evidence type="ECO:0000259" key="5">
    <source>
        <dbReference type="PROSITE" id="PS50994"/>
    </source>
</evidence>
<keyword evidence="1" id="KW-0863">Zinc-finger</keyword>
<organism evidence="6">
    <name type="scientific">Hyalella azteca</name>
    <name type="common">Amphipod</name>
    <dbReference type="NCBI Taxonomy" id="294128"/>
    <lineage>
        <taxon>Eukaryota</taxon>
        <taxon>Metazoa</taxon>
        <taxon>Ecdysozoa</taxon>
        <taxon>Arthropoda</taxon>
        <taxon>Crustacea</taxon>
        <taxon>Multicrustacea</taxon>
        <taxon>Malacostraca</taxon>
        <taxon>Eumalacostraca</taxon>
        <taxon>Peracarida</taxon>
        <taxon>Amphipoda</taxon>
        <taxon>Senticaudata</taxon>
        <taxon>Talitrida</taxon>
        <taxon>Talitroidea</taxon>
        <taxon>Hyalellidae</taxon>
        <taxon>Hyalella</taxon>
    </lineage>
</organism>
<dbReference type="EMBL" id="JQDR03002815">
    <property type="protein sequence ID" value="KAA0202869.1"/>
    <property type="molecule type" value="Genomic_DNA"/>
</dbReference>
<dbReference type="SUPFAM" id="SSF56672">
    <property type="entry name" value="DNA/RNA polymerases"/>
    <property type="match status" value="1"/>
</dbReference>
<dbReference type="GO" id="GO:0015074">
    <property type="term" value="P:DNA integration"/>
    <property type="evidence" value="ECO:0007669"/>
    <property type="project" value="InterPro"/>
</dbReference>
<dbReference type="InterPro" id="IPR040676">
    <property type="entry name" value="DUF5641"/>
</dbReference>
<feature type="domain" description="CCHC-type" evidence="4">
    <location>
        <begin position="549"/>
        <end position="562"/>
    </location>
</feature>
<dbReference type="Gene3D" id="3.30.420.10">
    <property type="entry name" value="Ribonuclease H-like superfamily/Ribonuclease H"/>
    <property type="match status" value="1"/>
</dbReference>
<name>A0A6A0HBL1_HYAAZ</name>
<gene>
    <name evidence="6" type="ORF">HAZT_HAZT008579</name>
</gene>
<keyword evidence="1" id="KW-0479">Metal-binding</keyword>
<reference evidence="6" key="2">
    <citation type="journal article" date="2018" name="Environ. Sci. Technol.">
        <title>The Toxicogenome of Hyalella azteca: A Model for Sediment Ecotoxicology and Evolutionary Toxicology.</title>
        <authorList>
            <person name="Poynton H.C."/>
            <person name="Hasenbein S."/>
            <person name="Benoit J.B."/>
            <person name="Sepulveda M.S."/>
            <person name="Poelchau M.F."/>
            <person name="Hughes D.S.T."/>
            <person name="Murali S.C."/>
            <person name="Chen S."/>
            <person name="Glastad K.M."/>
            <person name="Goodisman M.A.D."/>
            <person name="Werren J.H."/>
            <person name="Vineis J.H."/>
            <person name="Bowen J.L."/>
            <person name="Friedrich M."/>
            <person name="Jones J."/>
            <person name="Robertson H.M."/>
            <person name="Feyereisen R."/>
            <person name="Mechler-Hickson A."/>
            <person name="Mathers N."/>
            <person name="Lee C.E."/>
            <person name="Colbourne J.K."/>
            <person name="Biales A."/>
            <person name="Johnston J.S."/>
            <person name="Wellborn G.A."/>
            <person name="Rosendale A.J."/>
            <person name="Cridge A.G."/>
            <person name="Munoz-Torres M.C."/>
            <person name="Bain P.A."/>
            <person name="Manny A.R."/>
            <person name="Major K.M."/>
            <person name="Lambert F.N."/>
            <person name="Vulpe C.D."/>
            <person name="Tuck P."/>
            <person name="Blalock B.J."/>
            <person name="Lin Y.Y."/>
            <person name="Smith M.E."/>
            <person name="Ochoa-Acuna H."/>
            <person name="Chen M.M."/>
            <person name="Childers C.P."/>
            <person name="Qu J."/>
            <person name="Dugan S."/>
            <person name="Lee S.L."/>
            <person name="Chao H."/>
            <person name="Dinh H."/>
            <person name="Han Y."/>
            <person name="Doddapaneni H."/>
            <person name="Worley K.C."/>
            <person name="Muzny D.M."/>
            <person name="Gibbs R.A."/>
            <person name="Richards S."/>
        </authorList>
    </citation>
    <scope>NUCLEOTIDE SEQUENCE</scope>
    <source>
        <strain evidence="6">HAZT.00-mixed</strain>
        <tissue evidence="6">Whole organism</tissue>
    </source>
</reference>
<dbReference type="GO" id="GO:0003676">
    <property type="term" value="F:nucleic acid binding"/>
    <property type="evidence" value="ECO:0007669"/>
    <property type="project" value="InterPro"/>
</dbReference>
<feature type="domain" description="Integrase catalytic" evidence="5">
    <location>
        <begin position="1610"/>
        <end position="1799"/>
    </location>
</feature>
<feature type="compositionally biased region" description="Low complexity" evidence="3">
    <location>
        <begin position="100"/>
        <end position="122"/>
    </location>
</feature>
<dbReference type="Pfam" id="PF18701">
    <property type="entry name" value="DUF5641"/>
    <property type="match status" value="1"/>
</dbReference>
<feature type="coiled-coil region" evidence="2">
    <location>
        <begin position="145"/>
        <end position="235"/>
    </location>
</feature>
<dbReference type="Pfam" id="PF17921">
    <property type="entry name" value="Integrase_H2C2"/>
    <property type="match status" value="1"/>
</dbReference>
<dbReference type="InterPro" id="IPR001878">
    <property type="entry name" value="Znf_CCHC"/>
</dbReference>
<dbReference type="GO" id="GO:0042575">
    <property type="term" value="C:DNA polymerase complex"/>
    <property type="evidence" value="ECO:0007669"/>
    <property type="project" value="UniProtKB-ARBA"/>
</dbReference>
<feature type="compositionally biased region" description="Polar residues" evidence="3">
    <location>
        <begin position="1"/>
        <end position="17"/>
    </location>
</feature>
<dbReference type="SUPFAM" id="SSF53098">
    <property type="entry name" value="Ribonuclease H-like"/>
    <property type="match status" value="1"/>
</dbReference>
<proteinExistence type="predicted"/>
<dbReference type="GO" id="GO:0008270">
    <property type="term" value="F:zinc ion binding"/>
    <property type="evidence" value="ECO:0007669"/>
    <property type="project" value="UniProtKB-KW"/>
</dbReference>
<dbReference type="InterPro" id="IPR005312">
    <property type="entry name" value="DUF1759"/>
</dbReference>
<dbReference type="PANTHER" id="PTHR47331:SF1">
    <property type="entry name" value="GAG-LIKE PROTEIN"/>
    <property type="match status" value="1"/>
</dbReference>
<protein>
    <submittedName>
        <fullName evidence="6">Uncharacterized protein</fullName>
    </submittedName>
</protein>
<dbReference type="PROSITE" id="PS50994">
    <property type="entry name" value="INTEGRASE"/>
    <property type="match status" value="1"/>
</dbReference>
<feature type="region of interest" description="Disordered" evidence="3">
    <location>
        <begin position="1"/>
        <end position="20"/>
    </location>
</feature>
<dbReference type="CDD" id="cd22249">
    <property type="entry name" value="UDM1_RNF168_RNF169-like"/>
    <property type="match status" value="1"/>
</dbReference>
<dbReference type="InterPro" id="IPR036397">
    <property type="entry name" value="RNaseH_sf"/>
</dbReference>
<evidence type="ECO:0000256" key="2">
    <source>
        <dbReference type="SAM" id="Coils"/>
    </source>
</evidence>
<dbReference type="PANTHER" id="PTHR47331">
    <property type="entry name" value="PHD-TYPE DOMAIN-CONTAINING PROTEIN"/>
    <property type="match status" value="1"/>
</dbReference>
<sequence length="1925" mass="220666">MQRTPPNCKSDAMSTHPSGKLAAVTRKQNLIEEELLKDTVDCVLIRAKYTDYLLQLETFLKACEQDVDEDWLRPHRAKIDLFRSKMEDFFASQREPDACSSHGSRRSGSVRSAASSTTSSARVKLAQQRAKTYAEKALFEKEERLKEKEMAIRRSQLQQEEERKRIQLQQEEERKRIQLQQEEERKRIQLQQEEELEKINLQKRRIEIEKADIENKVLEEQLDSLEERRDSMDISSSSESIILRKTSKRLCTNRGLENCPSAAISGALTQDVFINVLEKQNEISSLLARNQEEASLPPKKLEPFSGEDVTEFKAFLNKFESVIESKCTNNLDRLAYLEQYTIKDAQKLVKSCLNADATIAYQQAKLLLKREYGDEFRVADAYLTTLHAWPEIKSEDAHAFTELSLYLMRCQNYLKDASQANPLQNPKVIMEVILKLPYKLREQWRQKTRTLMRSSRPVVFEHLVEFIQDHVDLLKQPLFGHISDKVVENKLKPATQRSKRILASVSSDVKNEKSCVCCKKDNHTLSECFFFEKMSFPDKTSFVRKNGLCFKCLEEGHLSKVCLSKPICKTCQGPHQTAMHKQVDPTSQQGKREQISELNTSRISVQGSAKSARADTVAGVGDVIKGSIICPVVPAKVKTRTNSKEITVYVALDTHSTDCWINEKLLHELGDDGEESSICVTTISSVSQRTKTKILRNLLLSDIDGNKVALLPLLYSRDEQSWPFSKDDIPSSQDVLNYDYLRDVPFNFVDAEVNILIGMNNPGLLKCLKIVDGGWNQPFASLHWLGWALNGPVRRAQATSACKRTNIINSVENDLEIMYSRDFAEPEDGVSMSMEDLAWERKVSSSINTLPNGQCEISLPFIADNPIFPCNREQILKRFKASLSKFRRNPNFYAEYQDFMDLMVKNDFAEKVPVYELETQPGKCWYLPHHAVYHKQKGKLRVVFDCSNKYREVSLNDMLLQGPDLANNLIGVLLRFRQESFAFAADIEKMFYCVRVPRCQSDFLRFFWIDDVEGAPVEFRLRVHVFGARSSPSIANYALQRAAATHSSSSLVQRSIHRNFYVDDLLKSTSDLNEAVNLMQDIKSTLAQGGFNLTGIRSNSRPFLDAFPKTELAQTLKQLDFTKEDLPKEKTLGVLWNADADFFTFAPLQPPGCSSRRNILSLTASIYDPLGLIAPVIVRGRKIFQESCRLHLDWDQPLPPELRQAWEDWLASLDSLSAYEIPRCLKFSVAPRETISTELHTFCDGSETAYGAVCYLRFITFEGAFVSPPVFSKARLTPLGNKTLKTIPRIELCAAKLAVDVARCVQREIEFNLDKRYFWSDSTTVLSYIRNDSRRFQRFVANKVAYVRTWSDAGDWRHVPSEHNPADLLSRGATPEKLKASREWNLGPTFLSDRDLFVSDDIYEINETDLELKSTRLFKTMGSEPDVISKLINSTSAWERLRFRVAWLRKFISYLRSRTNCEKLLTVNDLKLAEDSIVRYVQTLEYPAQNILKRDGLKEMGLHKLNPFYDKNGILRVGGRIRRSRLDHEEKHPILLPARSHIATLLVNKTHRFLGHLGKNSVLSELSKKYWIVGGQQLVKKILSRCTICIKYQGKFCAQMMSDLPATRLATDTPAFTHVGIDFFGPFYVTNNRKSEKRFGVIFTCLTTRAVHLEVAFSLNTDSFISAFRRFLCRRGNVASVTTDNGTNFVGGNRELREALESWNKVNFENWLLQRNISWKFNPPYASHYGGVWERLIRSVRKILTSLLLEQPSKLTDESLNTLFCEVESILNNRPLTPLSDDPNDCDALTPNHLLLLNSTPSLPPGVFEPSDIYLKRRWRQTQYLADVFWTRFRREYLPLLQTRQKWNKEERVVKPGDLVIVSDITLPRNQWPLGRVEKLSPSEDGRVRRVKIRICKFKDGSVTRLGTSIIERPISKLVLLMPTD</sequence>
<dbReference type="OrthoDB" id="6373780at2759"/>
<dbReference type="InterPro" id="IPR012337">
    <property type="entry name" value="RNaseH-like_sf"/>
</dbReference>
<evidence type="ECO:0000313" key="6">
    <source>
        <dbReference type="EMBL" id="KAA0202869.1"/>
    </source>
</evidence>
<feature type="region of interest" description="Disordered" evidence="3">
    <location>
        <begin position="94"/>
        <end position="122"/>
    </location>
</feature>
<dbReference type="Proteomes" id="UP000711488">
    <property type="component" value="Unassembled WGS sequence"/>
</dbReference>
<dbReference type="Pfam" id="PF05380">
    <property type="entry name" value="Peptidase_A17"/>
    <property type="match status" value="1"/>
</dbReference>
<dbReference type="InterPro" id="IPR001584">
    <property type="entry name" value="Integrase_cat-core"/>
</dbReference>
<keyword evidence="2" id="KW-0175">Coiled coil</keyword>
<dbReference type="PROSITE" id="PS50158">
    <property type="entry name" value="ZF_CCHC"/>
    <property type="match status" value="1"/>
</dbReference>
<evidence type="ECO:0000256" key="3">
    <source>
        <dbReference type="SAM" id="MobiDB-lite"/>
    </source>
</evidence>
<accession>A0A6A0HBL1</accession>
<dbReference type="CDD" id="cd01644">
    <property type="entry name" value="RT_pepA17"/>
    <property type="match status" value="1"/>
</dbReference>
<evidence type="ECO:0000259" key="4">
    <source>
        <dbReference type="PROSITE" id="PS50158"/>
    </source>
</evidence>
<reference evidence="6" key="1">
    <citation type="submission" date="2014-08" db="EMBL/GenBank/DDBJ databases">
        <authorList>
            <person name="Murali S."/>
            <person name="Richards S."/>
            <person name="Bandaranaike D."/>
            <person name="Bellair M."/>
            <person name="Blankenburg K."/>
            <person name="Chao H."/>
            <person name="Dinh H."/>
            <person name="Doddapaneni H."/>
            <person name="Dugan-Rocha S."/>
            <person name="Elkadiri S."/>
            <person name="Gnanaolivu R."/>
            <person name="Hughes D."/>
            <person name="Lee S."/>
            <person name="Li M."/>
            <person name="Ming W."/>
            <person name="Munidasa M."/>
            <person name="Muniz J."/>
            <person name="Nguyen L."/>
            <person name="Osuji N."/>
            <person name="Pu L.-L."/>
            <person name="Puazo M."/>
            <person name="Skinner E."/>
            <person name="Qu C."/>
            <person name="Quiroz J."/>
            <person name="Raj R."/>
            <person name="Weissenberger G."/>
            <person name="Xin Y."/>
            <person name="Zou X."/>
            <person name="Han Y."/>
            <person name="Worley K."/>
            <person name="Muzny D."/>
            <person name="Gibbs R."/>
        </authorList>
    </citation>
    <scope>NUCLEOTIDE SEQUENCE</scope>
    <source>
        <strain evidence="6">HAZT.00-mixed</strain>
        <tissue evidence="6">Whole organism</tissue>
    </source>
</reference>
<dbReference type="Pfam" id="PF03564">
    <property type="entry name" value="DUF1759"/>
    <property type="match status" value="1"/>
</dbReference>
<reference evidence="6" key="3">
    <citation type="submission" date="2019-06" db="EMBL/GenBank/DDBJ databases">
        <authorList>
            <person name="Poynton C."/>
            <person name="Hasenbein S."/>
            <person name="Benoit J.B."/>
            <person name="Sepulveda M.S."/>
            <person name="Poelchau M.F."/>
            <person name="Murali S.C."/>
            <person name="Chen S."/>
            <person name="Glastad K.M."/>
            <person name="Werren J.H."/>
            <person name="Vineis J.H."/>
            <person name="Bowen J.L."/>
            <person name="Friedrich M."/>
            <person name="Jones J."/>
            <person name="Robertson H.M."/>
            <person name="Feyereisen R."/>
            <person name="Mechler-Hickson A."/>
            <person name="Mathers N."/>
            <person name="Lee C.E."/>
            <person name="Colbourne J.K."/>
            <person name="Biales A."/>
            <person name="Johnston J.S."/>
            <person name="Wellborn G.A."/>
            <person name="Rosendale A.J."/>
            <person name="Cridge A.G."/>
            <person name="Munoz-Torres M.C."/>
            <person name="Bain P.A."/>
            <person name="Manny A.R."/>
            <person name="Major K.M."/>
            <person name="Lambert F.N."/>
            <person name="Vulpe C.D."/>
            <person name="Tuck P."/>
            <person name="Blalock B.J."/>
            <person name="Lin Y.-Y."/>
            <person name="Smith M.E."/>
            <person name="Ochoa-Acuna H."/>
            <person name="Chen M.-J.M."/>
            <person name="Childers C.P."/>
            <person name="Qu J."/>
            <person name="Dugan S."/>
            <person name="Lee S.L."/>
            <person name="Chao H."/>
            <person name="Dinh H."/>
            <person name="Han Y."/>
            <person name="Doddapaneni H."/>
            <person name="Worley K.C."/>
            <person name="Muzny D.M."/>
            <person name="Gibbs R.A."/>
            <person name="Richards S."/>
        </authorList>
    </citation>
    <scope>NUCLEOTIDE SEQUENCE</scope>
    <source>
        <strain evidence="6">HAZT.00-mixed</strain>
        <tissue evidence="6">Whole organism</tissue>
    </source>
</reference>
<dbReference type="InterPro" id="IPR008042">
    <property type="entry name" value="Retrotrans_Pao"/>
</dbReference>
<dbReference type="InterPro" id="IPR043502">
    <property type="entry name" value="DNA/RNA_pol_sf"/>
</dbReference>